<evidence type="ECO:0000313" key="1">
    <source>
        <dbReference type="EMBL" id="KAG2112714.1"/>
    </source>
</evidence>
<dbReference type="Proteomes" id="UP000823399">
    <property type="component" value="Unassembled WGS sequence"/>
</dbReference>
<dbReference type="SUPFAM" id="SSF57903">
    <property type="entry name" value="FYVE/PHD zinc finger"/>
    <property type="match status" value="1"/>
</dbReference>
<dbReference type="InterPro" id="IPR011011">
    <property type="entry name" value="Znf_FYVE_PHD"/>
</dbReference>
<dbReference type="OrthoDB" id="2693558at2759"/>
<dbReference type="RefSeq" id="XP_041295513.1">
    <property type="nucleotide sequence ID" value="XM_041441213.1"/>
</dbReference>
<name>A0A9P7JX35_9AGAM</name>
<reference evidence="1" key="1">
    <citation type="journal article" date="2020" name="New Phytol.">
        <title>Comparative genomics reveals dynamic genome evolution in host specialist ectomycorrhizal fungi.</title>
        <authorList>
            <person name="Lofgren L.A."/>
            <person name="Nguyen N.H."/>
            <person name="Vilgalys R."/>
            <person name="Ruytinx J."/>
            <person name="Liao H.L."/>
            <person name="Branco S."/>
            <person name="Kuo A."/>
            <person name="LaButti K."/>
            <person name="Lipzen A."/>
            <person name="Andreopoulos W."/>
            <person name="Pangilinan J."/>
            <person name="Riley R."/>
            <person name="Hundley H."/>
            <person name="Na H."/>
            <person name="Barry K."/>
            <person name="Grigoriev I.V."/>
            <person name="Stajich J.E."/>
            <person name="Kennedy P.G."/>
        </authorList>
    </citation>
    <scope>NUCLEOTIDE SEQUENCE</scope>
    <source>
        <strain evidence="1">FC423</strain>
    </source>
</reference>
<evidence type="ECO:0000313" key="2">
    <source>
        <dbReference type="Proteomes" id="UP000823399"/>
    </source>
</evidence>
<comment type="caution">
    <text evidence="1">The sequence shown here is derived from an EMBL/GenBank/DDBJ whole genome shotgun (WGS) entry which is preliminary data.</text>
</comment>
<keyword evidence="2" id="KW-1185">Reference proteome</keyword>
<proteinExistence type="predicted"/>
<dbReference type="AlphaFoldDB" id="A0A9P7JX35"/>
<organism evidence="1 2">
    <name type="scientific">Suillus discolor</name>
    <dbReference type="NCBI Taxonomy" id="1912936"/>
    <lineage>
        <taxon>Eukaryota</taxon>
        <taxon>Fungi</taxon>
        <taxon>Dikarya</taxon>
        <taxon>Basidiomycota</taxon>
        <taxon>Agaricomycotina</taxon>
        <taxon>Agaricomycetes</taxon>
        <taxon>Agaricomycetidae</taxon>
        <taxon>Boletales</taxon>
        <taxon>Suillineae</taxon>
        <taxon>Suillaceae</taxon>
        <taxon>Suillus</taxon>
    </lineage>
</organism>
<protein>
    <submittedName>
        <fullName evidence="1">Uncharacterized protein</fullName>
    </submittedName>
</protein>
<gene>
    <name evidence="1" type="ORF">F5147DRAFT_771254</name>
</gene>
<sequence length="444" mass="49265">MARTKQTACKATGGSAGRVRLLIGSAAGNSSAVGRQDDVEVCEGFRHNDFCIICRDGSVDDDFLLLCDECPCVVCTHCIMIPLAFAQAVRAPHVTFRCICCHVTGQRQGGNALAPYFGFYRNNKPVLDSFLPIRAALEINVTSQLSSDTLLFVHLTLVDYDTIGTSFELTHQFLMPYFPNAGMEYHKVTFDVGTTSKVKTYEDSMAALVDKLSSTTWSRIVFGISNHTDNSSGDPFVGYERKTYVATPVHDFLAIILGPWQALIDRTPESFLWLFSCGALVNNAESFSNLRVSVAHHGVSAAIAFNAVRFQPSFSAHLLLAFCELVLIQCHSIQQAFPNMLGQSYKLGRHSDMFLLLKHDINSVDVFRYCWTHSHLCPWGNFLPLQCPDCGLVDAWNSANHQKEYSFECKGENCRRGFVFSAPANSRVLIPGKTRVSSWIEIPL</sequence>
<accession>A0A9P7JX35</accession>
<dbReference type="Gene3D" id="3.30.40.10">
    <property type="entry name" value="Zinc/RING finger domain, C3HC4 (zinc finger)"/>
    <property type="match status" value="1"/>
</dbReference>
<dbReference type="GeneID" id="64703472"/>
<dbReference type="InterPro" id="IPR013083">
    <property type="entry name" value="Znf_RING/FYVE/PHD"/>
</dbReference>
<dbReference type="EMBL" id="JABBWM010000014">
    <property type="protein sequence ID" value="KAG2112714.1"/>
    <property type="molecule type" value="Genomic_DNA"/>
</dbReference>